<feature type="chain" id="PRO_5045859082" evidence="1">
    <location>
        <begin position="22"/>
        <end position="167"/>
    </location>
</feature>
<proteinExistence type="predicted"/>
<dbReference type="InterPro" id="IPR036374">
    <property type="entry name" value="OxRdtase_Mopterin-bd_sf"/>
</dbReference>
<keyword evidence="4" id="KW-1185">Reference proteome</keyword>
<dbReference type="InterPro" id="IPR000572">
    <property type="entry name" value="OxRdtase_Mopterin-bd_dom"/>
</dbReference>
<evidence type="ECO:0000313" key="4">
    <source>
        <dbReference type="Proteomes" id="UP001230978"/>
    </source>
</evidence>
<evidence type="ECO:0000259" key="2">
    <source>
        <dbReference type="Pfam" id="PF00174"/>
    </source>
</evidence>
<feature type="signal peptide" evidence="1">
    <location>
        <begin position="1"/>
        <end position="21"/>
    </location>
</feature>
<dbReference type="EMBL" id="CP124535">
    <property type="protein sequence ID" value="WGV16557.1"/>
    <property type="molecule type" value="Genomic_DNA"/>
</dbReference>
<gene>
    <name evidence="3" type="ORF">QF092_01725</name>
</gene>
<dbReference type="Gene3D" id="3.90.420.10">
    <property type="entry name" value="Oxidoreductase, molybdopterin-binding domain"/>
    <property type="match status" value="1"/>
</dbReference>
<organism evidence="3 4">
    <name type="scientific">Fuscovulum ytuae</name>
    <dbReference type="NCBI Taxonomy" id="3042299"/>
    <lineage>
        <taxon>Bacteria</taxon>
        <taxon>Pseudomonadati</taxon>
        <taxon>Pseudomonadota</taxon>
        <taxon>Alphaproteobacteria</taxon>
        <taxon>Rhodobacterales</taxon>
        <taxon>Paracoccaceae</taxon>
        <taxon>Fuscovulum</taxon>
    </lineage>
</organism>
<dbReference type="RefSeq" id="WP_281466997.1">
    <property type="nucleotide sequence ID" value="NZ_CP124535.1"/>
</dbReference>
<dbReference type="SUPFAM" id="SSF56524">
    <property type="entry name" value="Oxidoreductase molybdopterin-binding domain"/>
    <property type="match status" value="1"/>
</dbReference>
<sequence>MLPLRGLLCAGLLLVATQAGAQDLPAPAHDVVLTVTGLISKTNSDGDAVFDVAMLQEMDPIQIETTTIWTEGPQVFEGVLLSRLIDELGAGGSVIAASALNDYTVEIPLSDAVPDGPILAFAQNGAPLSVRDKGPLWVIYPYDAKAEYHSELIYARSIWQVKRMEFR</sequence>
<protein>
    <submittedName>
        <fullName evidence="3">Molybdopterin-dependent oxidoreductase</fullName>
    </submittedName>
</protein>
<evidence type="ECO:0000313" key="3">
    <source>
        <dbReference type="EMBL" id="WGV16557.1"/>
    </source>
</evidence>
<keyword evidence="1" id="KW-0732">Signal</keyword>
<dbReference type="Proteomes" id="UP001230978">
    <property type="component" value="Chromosome"/>
</dbReference>
<accession>A0ABY8Q8H2</accession>
<dbReference type="Pfam" id="PF00174">
    <property type="entry name" value="Oxidored_molyb"/>
    <property type="match status" value="1"/>
</dbReference>
<evidence type="ECO:0000256" key="1">
    <source>
        <dbReference type="SAM" id="SignalP"/>
    </source>
</evidence>
<reference evidence="3 4" key="1">
    <citation type="submission" date="2023-04" db="EMBL/GenBank/DDBJ databases">
        <title>YMD61, complete Genome.</title>
        <authorList>
            <person name="Zhang J."/>
        </authorList>
    </citation>
    <scope>NUCLEOTIDE SEQUENCE [LARGE SCALE GENOMIC DNA]</scope>
    <source>
        <strain evidence="3 4">YMD61</strain>
    </source>
</reference>
<name>A0ABY8Q8H2_9RHOB</name>
<feature type="domain" description="Oxidoreductase molybdopterin-binding" evidence="2">
    <location>
        <begin position="73"/>
        <end position="141"/>
    </location>
</feature>